<feature type="region of interest" description="Disordered" evidence="1">
    <location>
        <begin position="1"/>
        <end position="85"/>
    </location>
</feature>
<dbReference type="AlphaFoldDB" id="A0A0L0NKP7"/>
<feature type="compositionally biased region" description="Polar residues" evidence="1">
    <location>
        <begin position="1"/>
        <end position="17"/>
    </location>
</feature>
<evidence type="ECO:0000256" key="1">
    <source>
        <dbReference type="SAM" id="MobiDB-lite"/>
    </source>
</evidence>
<dbReference type="Proteomes" id="UP000036947">
    <property type="component" value="Unassembled WGS sequence"/>
</dbReference>
<protein>
    <submittedName>
        <fullName evidence="2">Uncharacterized protein</fullName>
    </submittedName>
</protein>
<evidence type="ECO:0000313" key="2">
    <source>
        <dbReference type="EMBL" id="KND94717.1"/>
    </source>
</evidence>
<feature type="compositionally biased region" description="Polar residues" evidence="1">
    <location>
        <begin position="67"/>
        <end position="78"/>
    </location>
</feature>
<name>A0A0L0NKP7_TOLOC</name>
<proteinExistence type="predicted"/>
<organism evidence="2 3">
    <name type="scientific">Tolypocladium ophioglossoides (strain CBS 100239)</name>
    <name type="common">Snaketongue truffleclub</name>
    <name type="synonym">Elaphocordyceps ophioglossoides</name>
    <dbReference type="NCBI Taxonomy" id="1163406"/>
    <lineage>
        <taxon>Eukaryota</taxon>
        <taxon>Fungi</taxon>
        <taxon>Dikarya</taxon>
        <taxon>Ascomycota</taxon>
        <taxon>Pezizomycotina</taxon>
        <taxon>Sordariomycetes</taxon>
        <taxon>Hypocreomycetidae</taxon>
        <taxon>Hypocreales</taxon>
        <taxon>Ophiocordycipitaceae</taxon>
        <taxon>Tolypocladium</taxon>
    </lineage>
</organism>
<dbReference type="EMBL" id="LFRF01000001">
    <property type="protein sequence ID" value="KND94717.1"/>
    <property type="molecule type" value="Genomic_DNA"/>
</dbReference>
<accession>A0A0L0NKP7</accession>
<feature type="compositionally biased region" description="Polar residues" evidence="1">
    <location>
        <begin position="30"/>
        <end position="58"/>
    </location>
</feature>
<comment type="caution">
    <text evidence="2">The sequence shown here is derived from an EMBL/GenBank/DDBJ whole genome shotgun (WGS) entry which is preliminary data.</text>
</comment>
<sequence length="85" mass="8598">MISAAGTTSAQSVQTMSCAPPTCGRALSAGRSSISNAPRNGTATRRSKTISNPQNPKGSSRGGVQDATRSCWTTQDPTTAGAART</sequence>
<reference evidence="2 3" key="1">
    <citation type="journal article" date="2015" name="BMC Genomics">
        <title>The genome of the truffle-parasite Tolypocladium ophioglossoides and the evolution of antifungal peptaibiotics.</title>
        <authorList>
            <person name="Quandt C.A."/>
            <person name="Bushley K.E."/>
            <person name="Spatafora J.W."/>
        </authorList>
    </citation>
    <scope>NUCLEOTIDE SEQUENCE [LARGE SCALE GENOMIC DNA]</scope>
    <source>
        <strain evidence="2 3">CBS 100239</strain>
    </source>
</reference>
<gene>
    <name evidence="2" type="ORF">TOPH_00294</name>
</gene>
<keyword evidence="3" id="KW-1185">Reference proteome</keyword>
<evidence type="ECO:0000313" key="3">
    <source>
        <dbReference type="Proteomes" id="UP000036947"/>
    </source>
</evidence>